<accession>A0A7D9M8T2</accession>
<protein>
    <submittedName>
        <fullName evidence="5">Inactive dipeptidyl peptidase 10</fullName>
    </submittedName>
</protein>
<keyword evidence="3" id="KW-0325">Glycoprotein</keyword>
<evidence type="ECO:0000256" key="2">
    <source>
        <dbReference type="ARBA" id="ARBA00022825"/>
    </source>
</evidence>
<keyword evidence="1" id="KW-0645">Protease</keyword>
<keyword evidence="2" id="KW-0720">Serine protease</keyword>
<sequence length="132" mass="15191">MDFYSMPSVIPASENCEKAFYSEKAFYLSWSICSHYVHYFDYYFTNLVWANGQTVSVTWMNREQTTSVVMLCKADSGDCIENYKEVVDNGWVNQGYLNPLFSADGDFYIQILPRNEGQDVGNYLHIAKVPST</sequence>
<feature type="non-terminal residue" evidence="5">
    <location>
        <position position="1"/>
    </location>
</feature>
<dbReference type="GO" id="GO:0008239">
    <property type="term" value="F:dipeptidyl-peptidase activity"/>
    <property type="evidence" value="ECO:0007669"/>
    <property type="project" value="TreeGrafter"/>
</dbReference>
<keyword evidence="1" id="KW-0031">Aminopeptidase</keyword>
<dbReference type="GO" id="GO:0004177">
    <property type="term" value="F:aminopeptidase activity"/>
    <property type="evidence" value="ECO:0007669"/>
    <property type="project" value="UniProtKB-KW"/>
</dbReference>
<dbReference type="OrthoDB" id="16520at2759"/>
<evidence type="ECO:0000313" key="6">
    <source>
        <dbReference type="Proteomes" id="UP001152795"/>
    </source>
</evidence>
<gene>
    <name evidence="5" type="ORF">PACLA_8A047185</name>
</gene>
<dbReference type="AlphaFoldDB" id="A0A7D9M8T2"/>
<dbReference type="Gene3D" id="2.140.10.30">
    <property type="entry name" value="Dipeptidylpeptidase IV, N-terminal domain"/>
    <property type="match status" value="1"/>
</dbReference>
<comment type="caution">
    <text evidence="5">The sequence shown here is derived from an EMBL/GenBank/DDBJ whole genome shotgun (WGS) entry which is preliminary data.</text>
</comment>
<organism evidence="5 6">
    <name type="scientific">Paramuricea clavata</name>
    <name type="common">Red gorgonian</name>
    <name type="synonym">Violescent sea-whip</name>
    <dbReference type="NCBI Taxonomy" id="317549"/>
    <lineage>
        <taxon>Eukaryota</taxon>
        <taxon>Metazoa</taxon>
        <taxon>Cnidaria</taxon>
        <taxon>Anthozoa</taxon>
        <taxon>Octocorallia</taxon>
        <taxon>Malacalcyonacea</taxon>
        <taxon>Plexauridae</taxon>
        <taxon>Paramuricea</taxon>
    </lineage>
</organism>
<dbReference type="InterPro" id="IPR050278">
    <property type="entry name" value="Serine_Prot_S9B/DPPIV"/>
</dbReference>
<dbReference type="PANTHER" id="PTHR11731:SF200">
    <property type="entry name" value="DIPEPTIDYL PEPTIDASE 10, ISOFORM B"/>
    <property type="match status" value="1"/>
</dbReference>
<reference evidence="5" key="1">
    <citation type="submission" date="2020-04" db="EMBL/GenBank/DDBJ databases">
        <authorList>
            <person name="Alioto T."/>
            <person name="Alioto T."/>
            <person name="Gomez Garrido J."/>
        </authorList>
    </citation>
    <scope>NUCLEOTIDE SEQUENCE</scope>
    <source>
        <strain evidence="5">A484AB</strain>
    </source>
</reference>
<dbReference type="SUPFAM" id="SSF82171">
    <property type="entry name" value="DPP6 N-terminal domain-like"/>
    <property type="match status" value="1"/>
</dbReference>
<proteinExistence type="predicted"/>
<dbReference type="InterPro" id="IPR002469">
    <property type="entry name" value="Peptidase_S9B_N"/>
</dbReference>
<feature type="domain" description="Dipeptidylpeptidase IV N-terminal" evidence="4">
    <location>
        <begin position="40"/>
        <end position="130"/>
    </location>
</feature>
<evidence type="ECO:0000259" key="4">
    <source>
        <dbReference type="Pfam" id="PF00930"/>
    </source>
</evidence>
<keyword evidence="6" id="KW-1185">Reference proteome</keyword>
<dbReference type="GO" id="GO:0008236">
    <property type="term" value="F:serine-type peptidase activity"/>
    <property type="evidence" value="ECO:0007669"/>
    <property type="project" value="UniProtKB-KW"/>
</dbReference>
<dbReference type="Proteomes" id="UP001152795">
    <property type="component" value="Unassembled WGS sequence"/>
</dbReference>
<dbReference type="EMBL" id="CACRXK020031778">
    <property type="protein sequence ID" value="CAB4043210.1"/>
    <property type="molecule type" value="Genomic_DNA"/>
</dbReference>
<dbReference type="Pfam" id="PF00930">
    <property type="entry name" value="DPPIV_N"/>
    <property type="match status" value="1"/>
</dbReference>
<dbReference type="PANTHER" id="PTHR11731">
    <property type="entry name" value="PROTEASE FAMILY S9B,C DIPEPTIDYL-PEPTIDASE IV-RELATED"/>
    <property type="match status" value="1"/>
</dbReference>
<evidence type="ECO:0000256" key="3">
    <source>
        <dbReference type="ARBA" id="ARBA00023180"/>
    </source>
</evidence>
<dbReference type="GO" id="GO:0006508">
    <property type="term" value="P:proteolysis"/>
    <property type="evidence" value="ECO:0007669"/>
    <property type="project" value="InterPro"/>
</dbReference>
<name>A0A7D9M8T2_PARCT</name>
<keyword evidence="1" id="KW-0378">Hydrolase</keyword>
<evidence type="ECO:0000256" key="1">
    <source>
        <dbReference type="ARBA" id="ARBA00022438"/>
    </source>
</evidence>
<evidence type="ECO:0000313" key="5">
    <source>
        <dbReference type="EMBL" id="CAB4043210.1"/>
    </source>
</evidence>
<dbReference type="GO" id="GO:0005886">
    <property type="term" value="C:plasma membrane"/>
    <property type="evidence" value="ECO:0007669"/>
    <property type="project" value="TreeGrafter"/>
</dbReference>